<sequence>MESLPNGNFNSVYTHTLRPSLLIQPAREGAPVSTSTTRKAFYMFKIRM</sequence>
<dbReference type="EMBL" id="GBRH01189524">
    <property type="protein sequence ID" value="JAE08372.1"/>
    <property type="molecule type" value="Transcribed_RNA"/>
</dbReference>
<reference evidence="1" key="2">
    <citation type="journal article" date="2015" name="Data Brief">
        <title>Shoot transcriptome of the giant reed, Arundo donax.</title>
        <authorList>
            <person name="Barrero R.A."/>
            <person name="Guerrero F.D."/>
            <person name="Moolhuijzen P."/>
            <person name="Goolsby J.A."/>
            <person name="Tidwell J."/>
            <person name="Bellgard S.E."/>
            <person name="Bellgard M.I."/>
        </authorList>
    </citation>
    <scope>NUCLEOTIDE SEQUENCE</scope>
    <source>
        <tissue evidence="1">Shoot tissue taken approximately 20 cm above the soil surface</tissue>
    </source>
</reference>
<reference evidence="1" key="1">
    <citation type="submission" date="2014-09" db="EMBL/GenBank/DDBJ databases">
        <authorList>
            <person name="Magalhaes I.L.F."/>
            <person name="Oliveira U."/>
            <person name="Santos F.R."/>
            <person name="Vidigal T.H.D.A."/>
            <person name="Brescovit A.D."/>
            <person name="Santos A.J."/>
        </authorList>
    </citation>
    <scope>NUCLEOTIDE SEQUENCE</scope>
    <source>
        <tissue evidence="1">Shoot tissue taken approximately 20 cm above the soil surface</tissue>
    </source>
</reference>
<organism evidence="1">
    <name type="scientific">Arundo donax</name>
    <name type="common">Giant reed</name>
    <name type="synonym">Donax arundinaceus</name>
    <dbReference type="NCBI Taxonomy" id="35708"/>
    <lineage>
        <taxon>Eukaryota</taxon>
        <taxon>Viridiplantae</taxon>
        <taxon>Streptophyta</taxon>
        <taxon>Embryophyta</taxon>
        <taxon>Tracheophyta</taxon>
        <taxon>Spermatophyta</taxon>
        <taxon>Magnoliopsida</taxon>
        <taxon>Liliopsida</taxon>
        <taxon>Poales</taxon>
        <taxon>Poaceae</taxon>
        <taxon>PACMAD clade</taxon>
        <taxon>Arundinoideae</taxon>
        <taxon>Arundineae</taxon>
        <taxon>Arundo</taxon>
    </lineage>
</organism>
<name>A0A0A9F7N7_ARUDO</name>
<dbReference type="AlphaFoldDB" id="A0A0A9F7N7"/>
<proteinExistence type="predicted"/>
<protein>
    <submittedName>
        <fullName evidence="1">Uncharacterized protein</fullName>
    </submittedName>
</protein>
<evidence type="ECO:0000313" key="1">
    <source>
        <dbReference type="EMBL" id="JAE08372.1"/>
    </source>
</evidence>
<accession>A0A0A9F7N7</accession>